<gene>
    <name evidence="1" type="ORF">g.11274</name>
</gene>
<dbReference type="EMBL" id="GECZ01001029">
    <property type="protein sequence ID" value="JAS68740.1"/>
    <property type="molecule type" value="Transcribed_RNA"/>
</dbReference>
<accession>A0A1B6H295</accession>
<evidence type="ECO:0000313" key="1">
    <source>
        <dbReference type="EMBL" id="JAS68740.1"/>
    </source>
</evidence>
<organism evidence="1">
    <name type="scientific">Cuerna arida</name>
    <dbReference type="NCBI Taxonomy" id="1464854"/>
    <lineage>
        <taxon>Eukaryota</taxon>
        <taxon>Metazoa</taxon>
        <taxon>Ecdysozoa</taxon>
        <taxon>Arthropoda</taxon>
        <taxon>Hexapoda</taxon>
        <taxon>Insecta</taxon>
        <taxon>Pterygota</taxon>
        <taxon>Neoptera</taxon>
        <taxon>Paraneoptera</taxon>
        <taxon>Hemiptera</taxon>
        <taxon>Auchenorrhyncha</taxon>
        <taxon>Membracoidea</taxon>
        <taxon>Cicadellidae</taxon>
        <taxon>Cicadellinae</taxon>
        <taxon>Proconiini</taxon>
        <taxon>Cuerna</taxon>
    </lineage>
</organism>
<protein>
    <submittedName>
        <fullName evidence="1">Uncharacterized protein</fullName>
    </submittedName>
</protein>
<name>A0A1B6H295_9HEMI</name>
<dbReference type="AlphaFoldDB" id="A0A1B6H295"/>
<proteinExistence type="predicted"/>
<reference evidence="1" key="1">
    <citation type="submission" date="2015-11" db="EMBL/GenBank/DDBJ databases">
        <title>De novo transcriptome assembly of four potential Pierce s Disease insect vectors from Arizona vineyards.</title>
        <authorList>
            <person name="Tassone E.E."/>
        </authorList>
    </citation>
    <scope>NUCLEOTIDE SEQUENCE</scope>
</reference>
<sequence length="277" mass="31961">MDLNLSNLNNVNIITIFSFFQSALFVFANQAAHDAVSDFETLGDYNVYYSVNKTKEVLMKYYNKSNEIKKLVEEFDFRCSKSKLNFAKHFPFITVEAAYRRTRSVVAQRVAKKIGGRMVGNPPQYMTLSNYFFNDTMELRRAFYSLGVYAASCRIKDFLATSTVVVAGYWIDQTAFGVAKMFETLPPETSPVYQWPNDLLRPDRVYLINTLSSLPPVPLHPYKPRRIYSFKDKLLEATGRFKNPSVTEINSTSDYDDIVRIIVNFVNIHFNTSYSVY</sequence>